<dbReference type="InterPro" id="IPR035940">
    <property type="entry name" value="CAP_sf"/>
</dbReference>
<feature type="chain" id="PRO_5010339211" evidence="1">
    <location>
        <begin position="24"/>
        <end position="179"/>
    </location>
</feature>
<reference evidence="4" key="2">
    <citation type="submission" date="2025-08" db="UniProtKB">
        <authorList>
            <consortium name="RefSeq"/>
        </authorList>
    </citation>
    <scope>IDENTIFICATION</scope>
    <source>
        <tissue evidence="4">Leaf</tissue>
    </source>
</reference>
<proteinExistence type="predicted"/>
<dbReference type="Gene3D" id="3.40.33.10">
    <property type="entry name" value="CAP"/>
    <property type="match status" value="1"/>
</dbReference>
<evidence type="ECO:0000256" key="1">
    <source>
        <dbReference type="SAM" id="SignalP"/>
    </source>
</evidence>
<dbReference type="Proteomes" id="UP000087766">
    <property type="component" value="Chromosome 11"/>
</dbReference>
<dbReference type="Pfam" id="PF00188">
    <property type="entry name" value="CAP"/>
    <property type="match status" value="1"/>
</dbReference>
<protein>
    <submittedName>
        <fullName evidence="4">STS14 protein</fullName>
    </submittedName>
</protein>
<dbReference type="OrthoDB" id="337038at2759"/>
<evidence type="ECO:0000259" key="2">
    <source>
        <dbReference type="SMART" id="SM00198"/>
    </source>
</evidence>
<sequence>MDIFHHLSFSLASLLTFVILAHATTAPPNTPPPPPPLTAAASEYLEAHNEARAAVGVEPLRWSEKLGNASSLMVRYQRNKMRCEFANLATSKYGGNQLWAGVTAVAPRVAVEEWVKEKEFYVSANNSCVGKHECGVYTQVVWRNSTEVGCAEASCVKEKSSLTICFYDPPGNVIGESPY</sequence>
<keyword evidence="1" id="KW-0732">Signal</keyword>
<dbReference type="CDD" id="cd05381">
    <property type="entry name" value="CAP_PR-1"/>
    <property type="match status" value="1"/>
</dbReference>
<evidence type="ECO:0000313" key="4">
    <source>
        <dbReference type="RefSeq" id="XP_014519990.1"/>
    </source>
</evidence>
<dbReference type="FunFam" id="3.40.33.10:FF:000004">
    <property type="entry name" value="CAP, cysteine-rich secretory protein, antigen 5"/>
    <property type="match status" value="1"/>
</dbReference>
<gene>
    <name evidence="4" type="primary">LOC106777008</name>
</gene>
<dbReference type="AlphaFoldDB" id="A0A1S3VNX8"/>
<name>A0A1S3VNX8_VIGRR</name>
<dbReference type="SUPFAM" id="SSF55797">
    <property type="entry name" value="PR-1-like"/>
    <property type="match status" value="1"/>
</dbReference>
<dbReference type="KEGG" id="vra:106777008"/>
<evidence type="ECO:0000313" key="3">
    <source>
        <dbReference type="Proteomes" id="UP000087766"/>
    </source>
</evidence>
<reference evidence="3" key="1">
    <citation type="journal article" date="2014" name="Nat. Commun.">
        <title>Genome sequence of mungbean and insights into evolution within Vigna species.</title>
        <authorList>
            <person name="Kang Y.J."/>
            <person name="Kim S.K."/>
            <person name="Kim M.Y."/>
            <person name="Lestari P."/>
            <person name="Kim K.H."/>
            <person name="Ha B.K."/>
            <person name="Jun T.H."/>
            <person name="Hwang W.J."/>
            <person name="Lee T."/>
            <person name="Lee J."/>
            <person name="Shim S."/>
            <person name="Yoon M.Y."/>
            <person name="Jang Y.E."/>
            <person name="Han K.S."/>
            <person name="Taeprayoon P."/>
            <person name="Yoon N."/>
            <person name="Somta P."/>
            <person name="Tanya P."/>
            <person name="Kim K.S."/>
            <person name="Gwag J.G."/>
            <person name="Moon J.K."/>
            <person name="Lee Y.H."/>
            <person name="Park B.S."/>
            <person name="Bombarely A."/>
            <person name="Doyle J.J."/>
            <person name="Jackson S.A."/>
            <person name="Schafleitner R."/>
            <person name="Srinives P."/>
            <person name="Varshney R.K."/>
            <person name="Lee S.H."/>
        </authorList>
    </citation>
    <scope>NUCLEOTIDE SEQUENCE [LARGE SCALE GENOMIC DNA]</scope>
    <source>
        <strain evidence="3">cv. VC1973A</strain>
    </source>
</reference>
<dbReference type="GeneID" id="106777008"/>
<dbReference type="PRINTS" id="PR00837">
    <property type="entry name" value="V5TPXLIKE"/>
</dbReference>
<keyword evidence="3" id="KW-1185">Reference proteome</keyword>
<accession>A0A1S3VNX8</accession>
<organism evidence="3 4">
    <name type="scientific">Vigna radiata var. radiata</name>
    <name type="common">Mung bean</name>
    <name type="synonym">Phaseolus aureus</name>
    <dbReference type="NCBI Taxonomy" id="3916"/>
    <lineage>
        <taxon>Eukaryota</taxon>
        <taxon>Viridiplantae</taxon>
        <taxon>Streptophyta</taxon>
        <taxon>Embryophyta</taxon>
        <taxon>Tracheophyta</taxon>
        <taxon>Spermatophyta</taxon>
        <taxon>Magnoliopsida</taxon>
        <taxon>eudicotyledons</taxon>
        <taxon>Gunneridae</taxon>
        <taxon>Pentapetalae</taxon>
        <taxon>rosids</taxon>
        <taxon>fabids</taxon>
        <taxon>Fabales</taxon>
        <taxon>Fabaceae</taxon>
        <taxon>Papilionoideae</taxon>
        <taxon>50 kb inversion clade</taxon>
        <taxon>NPAAA clade</taxon>
        <taxon>indigoferoid/millettioid clade</taxon>
        <taxon>Phaseoleae</taxon>
        <taxon>Vigna</taxon>
    </lineage>
</organism>
<dbReference type="SMART" id="SM00198">
    <property type="entry name" value="SCP"/>
    <property type="match status" value="1"/>
</dbReference>
<dbReference type="PANTHER" id="PTHR10334">
    <property type="entry name" value="CYSTEINE-RICH SECRETORY PROTEIN-RELATED"/>
    <property type="match status" value="1"/>
</dbReference>
<feature type="domain" description="SCP" evidence="2">
    <location>
        <begin position="39"/>
        <end position="175"/>
    </location>
</feature>
<dbReference type="RefSeq" id="XP_014519990.1">
    <property type="nucleotide sequence ID" value="XM_014664504.2"/>
</dbReference>
<dbReference type="InterPro" id="IPR001283">
    <property type="entry name" value="CRISP-related"/>
</dbReference>
<dbReference type="InterPro" id="IPR014044">
    <property type="entry name" value="CAP_dom"/>
</dbReference>
<feature type="signal peptide" evidence="1">
    <location>
        <begin position="1"/>
        <end position="23"/>
    </location>
</feature>